<evidence type="ECO:0000313" key="2">
    <source>
        <dbReference type="Proteomes" id="UP000325103"/>
    </source>
</evidence>
<name>A0A5B9N891_9CAUD</name>
<evidence type="ECO:0000313" key="1">
    <source>
        <dbReference type="EMBL" id="QEG08752.1"/>
    </source>
</evidence>
<dbReference type="GeneID" id="55617208"/>
<protein>
    <submittedName>
        <fullName evidence="1">Uncharacterized protein</fullName>
    </submittedName>
</protein>
<dbReference type="KEGG" id="vg:55617208"/>
<reference evidence="1 2" key="1">
    <citation type="submission" date="2019-04" db="EMBL/GenBank/DDBJ databases">
        <title>Nine Novel Phages from a Plateau Lake in Southwest China Provide Insights into Aeromonas Phage Diversity.</title>
        <authorList>
            <person name="Xiao W."/>
            <person name="Bai M."/>
            <person name="Wang Y."/>
            <person name="Cui X."/>
        </authorList>
    </citation>
    <scope>NUCLEOTIDE SEQUENCE [LARGE SCALE GENOMIC DNA]</scope>
</reference>
<dbReference type="Proteomes" id="UP000325103">
    <property type="component" value="Segment"/>
</dbReference>
<sequence length="89" mass="10675">MTKLYKFTQVMEGYAEPYFHMIGTLEEVLQKWCHGPWPQHKGEYVGYSTDCYNSLYFQVLTYLERQSMFIEIVDKNVYGIGWMTKIKEI</sequence>
<dbReference type="EMBL" id="MK813941">
    <property type="protein sequence ID" value="QEG08752.1"/>
    <property type="molecule type" value="Genomic_DNA"/>
</dbReference>
<proteinExistence type="predicted"/>
<dbReference type="RefSeq" id="YP_009846836.1">
    <property type="nucleotide sequence ID" value="NC_048772.1"/>
</dbReference>
<organism evidence="1 2">
    <name type="scientific">Aeromonas phage 4L372XY</name>
    <dbReference type="NCBI Taxonomy" id="2588520"/>
    <lineage>
        <taxon>Viruses</taxon>
        <taxon>Duplodnaviria</taxon>
        <taxon>Heunggongvirae</taxon>
        <taxon>Uroviricota</taxon>
        <taxon>Caudoviricetes</taxon>
        <taxon>Plateaulakevirus</taxon>
        <taxon>Plateaulakevirus pv4L372XY</taxon>
    </lineage>
</organism>
<gene>
    <name evidence="1" type="primary">4L372XY_037</name>
</gene>
<keyword evidence="2" id="KW-1185">Reference proteome</keyword>
<accession>A0A5B9N891</accession>